<dbReference type="InterPro" id="IPR014729">
    <property type="entry name" value="Rossmann-like_a/b/a_fold"/>
</dbReference>
<dbReference type="OrthoDB" id="25129at2759"/>
<dbReference type="HAMAP" id="MF_03054">
    <property type="entry name" value="CTU2"/>
    <property type="match status" value="1"/>
</dbReference>
<gene>
    <name evidence="3" type="primary">NCS2</name>
    <name evidence="3" type="synonym">CTU2</name>
    <name evidence="4" type="ORF">CVT25_006019</name>
</gene>
<organism evidence="4 5">
    <name type="scientific">Psilocybe cyanescens</name>
    <dbReference type="NCBI Taxonomy" id="93625"/>
    <lineage>
        <taxon>Eukaryota</taxon>
        <taxon>Fungi</taxon>
        <taxon>Dikarya</taxon>
        <taxon>Basidiomycota</taxon>
        <taxon>Agaricomycotina</taxon>
        <taxon>Agaricomycetes</taxon>
        <taxon>Agaricomycetidae</taxon>
        <taxon>Agaricales</taxon>
        <taxon>Agaricineae</taxon>
        <taxon>Strophariaceae</taxon>
        <taxon>Psilocybe</taxon>
    </lineage>
</organism>
<keyword evidence="2 3" id="KW-0819">tRNA processing</keyword>
<comment type="function">
    <text evidence="3">Plays a central role in 2-thiolation of mcm(5)S(2)U at tRNA wobble positions of tRNA(Lys), tRNA(Glu) and tRNA(Gln). May act by forming a heterodimer with NCS6 that ligates sulfur from thiocarboxylated URM1 onto the uridine of tRNAs at wobble position. Prior mcm(5) tRNA modification by the elongator complex is required for 2-thiolation. May also be involved in protein urmylation.</text>
</comment>
<dbReference type="GO" id="GO:0032447">
    <property type="term" value="P:protein urmylation"/>
    <property type="evidence" value="ECO:0007669"/>
    <property type="project" value="UniProtKB-UniRule"/>
</dbReference>
<keyword evidence="5" id="KW-1185">Reference proteome</keyword>
<accession>A0A409VMM2</accession>
<evidence type="ECO:0000256" key="2">
    <source>
        <dbReference type="ARBA" id="ARBA00022694"/>
    </source>
</evidence>
<dbReference type="AlphaFoldDB" id="A0A409VMM2"/>
<dbReference type="PANTHER" id="PTHR20882">
    <property type="entry name" value="CYTOPLASMIC TRNA 2-THIOLATION PROTEIN 2"/>
    <property type="match status" value="1"/>
</dbReference>
<keyword evidence="1 3" id="KW-0963">Cytoplasm</keyword>
<proteinExistence type="inferred from homology"/>
<evidence type="ECO:0000256" key="3">
    <source>
        <dbReference type="HAMAP-Rule" id="MF_03054"/>
    </source>
</evidence>
<sequence>MSSCENPNTDKDVLMTRRQKFDGKTKLCVKCKENTGNIVIRYAVYCKSCFFPLVQGRFRKSLEPTINAPNGSRRKGLKASGSLVVGISGGTSSVAMLDLVAKTYFASLEDNKNEANGKLKGGKEHPRLVDKGVWKGKPTVCYVEVCGAFPGEKDRTEEVRHLVESYSYANFDFVPLRLEDSFDQKWWDTVGGGDLSTAARSLGFDMTDEELRLTTSSSDISPLTAMQTYLSSLPTPTAFHSAVQIFIRLLLLHTAASQRASHLLLGTSLTALSVNLISGIAQGAGFSVAEEAQEVWHPASDDALPIRIVRPMRDIGMKECAVWDWWCNLRVLAHSRPSQSGGKNAISALTKDFIFGLESDYPATVSTIARTCAKLTPKEGSDGICIFCRRPAQSGVQEWKARISIRSYQEASLAVSGNTRPPHLTEEEITNLTKTSLDSGSGPPVPSLTSQLCYACHTLLTSRSSRGTAASLPSGQSLNNVPLPFWIRSSIETRSFHKHAKHDFDADITHGVKLSRSEMKDQIAEFLLPEE</sequence>
<dbReference type="STRING" id="93625.A0A409VMM2"/>
<dbReference type="GO" id="GO:0016783">
    <property type="term" value="F:sulfurtransferase activity"/>
    <property type="evidence" value="ECO:0007669"/>
    <property type="project" value="TreeGrafter"/>
</dbReference>
<name>A0A409VMM2_PSICY</name>
<dbReference type="GO" id="GO:0005829">
    <property type="term" value="C:cytosol"/>
    <property type="evidence" value="ECO:0007669"/>
    <property type="project" value="TreeGrafter"/>
</dbReference>
<dbReference type="InterPro" id="IPR019407">
    <property type="entry name" value="CTU2"/>
</dbReference>
<evidence type="ECO:0000256" key="1">
    <source>
        <dbReference type="ARBA" id="ARBA00022490"/>
    </source>
</evidence>
<comment type="similarity">
    <text evidence="3">Belongs to the CTU2/NCS2 family.</text>
</comment>
<dbReference type="PANTHER" id="PTHR20882:SF14">
    <property type="entry name" value="CYTOPLASMIC TRNA 2-THIOLATION PROTEIN 2"/>
    <property type="match status" value="1"/>
</dbReference>
<dbReference type="Proteomes" id="UP000283269">
    <property type="component" value="Unassembled WGS sequence"/>
</dbReference>
<dbReference type="EMBL" id="NHYD01003973">
    <property type="protein sequence ID" value="PPQ67478.1"/>
    <property type="molecule type" value="Genomic_DNA"/>
</dbReference>
<dbReference type="Gene3D" id="3.40.50.620">
    <property type="entry name" value="HUPs"/>
    <property type="match status" value="1"/>
</dbReference>
<comment type="pathway">
    <text evidence="3">tRNA modification; 5-methoxycarbonylmethyl-2-thiouridine-tRNA biosynthesis.</text>
</comment>
<comment type="caution">
    <text evidence="4">The sequence shown here is derived from an EMBL/GenBank/DDBJ whole genome shotgun (WGS) entry which is preliminary data.</text>
</comment>
<dbReference type="GO" id="GO:0016779">
    <property type="term" value="F:nucleotidyltransferase activity"/>
    <property type="evidence" value="ECO:0007669"/>
    <property type="project" value="UniProtKB-UniRule"/>
</dbReference>
<dbReference type="GO" id="GO:0002143">
    <property type="term" value="P:tRNA wobble position uridine thiolation"/>
    <property type="evidence" value="ECO:0007669"/>
    <property type="project" value="TreeGrafter"/>
</dbReference>
<reference evidence="4 5" key="1">
    <citation type="journal article" date="2018" name="Evol. Lett.">
        <title>Horizontal gene cluster transfer increased hallucinogenic mushroom diversity.</title>
        <authorList>
            <person name="Reynolds H.T."/>
            <person name="Vijayakumar V."/>
            <person name="Gluck-Thaler E."/>
            <person name="Korotkin H.B."/>
            <person name="Matheny P.B."/>
            <person name="Slot J.C."/>
        </authorList>
    </citation>
    <scope>NUCLEOTIDE SEQUENCE [LARGE SCALE GENOMIC DNA]</scope>
    <source>
        <strain evidence="4 5">2631</strain>
    </source>
</reference>
<dbReference type="Pfam" id="PF10288">
    <property type="entry name" value="CTU2"/>
    <property type="match status" value="1"/>
</dbReference>
<dbReference type="GO" id="GO:0000049">
    <property type="term" value="F:tRNA binding"/>
    <property type="evidence" value="ECO:0007669"/>
    <property type="project" value="InterPro"/>
</dbReference>
<comment type="subcellular location">
    <subcellularLocation>
        <location evidence="3">Cytoplasm</location>
    </subcellularLocation>
</comment>
<evidence type="ECO:0000313" key="5">
    <source>
        <dbReference type="Proteomes" id="UP000283269"/>
    </source>
</evidence>
<dbReference type="UniPathway" id="UPA00988"/>
<dbReference type="InParanoid" id="A0A409VMM2"/>
<protein>
    <recommendedName>
        <fullName evidence="3">Cytoplasmic tRNA 2-thiolation protein 2</fullName>
    </recommendedName>
</protein>
<evidence type="ECO:0000313" key="4">
    <source>
        <dbReference type="EMBL" id="PPQ67478.1"/>
    </source>
</evidence>